<dbReference type="PANTHER" id="PTHR42912">
    <property type="entry name" value="METHYLTRANSFERASE"/>
    <property type="match status" value="1"/>
</dbReference>
<feature type="domain" description="Methyltransferase type 11" evidence="1">
    <location>
        <begin position="41"/>
        <end position="146"/>
    </location>
</feature>
<dbReference type="PANTHER" id="PTHR42912:SF45">
    <property type="entry name" value="23S RRNA (GUANINE(745)-N(1))-METHYLTRANSFERASE"/>
    <property type="match status" value="1"/>
</dbReference>
<keyword evidence="3" id="KW-1185">Reference proteome</keyword>
<dbReference type="EMBL" id="CAJVAS010000039">
    <property type="protein sequence ID" value="CAG7647747.1"/>
    <property type="molecule type" value="Genomic_DNA"/>
</dbReference>
<evidence type="ECO:0000259" key="1">
    <source>
        <dbReference type="Pfam" id="PF08241"/>
    </source>
</evidence>
<dbReference type="InterPro" id="IPR050508">
    <property type="entry name" value="Methyltransf_Superfamily"/>
</dbReference>
<dbReference type="Pfam" id="PF08241">
    <property type="entry name" value="Methyltransf_11"/>
    <property type="match status" value="1"/>
</dbReference>
<name>A0A916NRI6_9BACL</name>
<dbReference type="CDD" id="cd02440">
    <property type="entry name" value="AdoMet_MTases"/>
    <property type="match status" value="1"/>
</dbReference>
<keyword evidence="2" id="KW-0489">Methyltransferase</keyword>
<dbReference type="GO" id="GO:0043770">
    <property type="term" value="F:demethylmenaquinone methyltransferase activity"/>
    <property type="evidence" value="ECO:0007669"/>
    <property type="project" value="UniProtKB-EC"/>
</dbReference>
<dbReference type="EC" id="2.1.1.163" evidence="2"/>
<keyword evidence="2" id="KW-0808">Transferase</keyword>
<accession>A0A916NRI6</accession>
<dbReference type="InterPro" id="IPR013216">
    <property type="entry name" value="Methyltransf_11"/>
</dbReference>
<reference evidence="2" key="1">
    <citation type="submission" date="2021-06" db="EMBL/GenBank/DDBJ databases">
        <authorList>
            <person name="Criscuolo A."/>
        </authorList>
    </citation>
    <scope>NUCLEOTIDE SEQUENCE</scope>
    <source>
        <strain evidence="2">CIP111600</strain>
    </source>
</reference>
<organism evidence="2 3">
    <name type="scientific">Paenibacillus solanacearum</name>
    <dbReference type="NCBI Taxonomy" id="2048548"/>
    <lineage>
        <taxon>Bacteria</taxon>
        <taxon>Bacillati</taxon>
        <taxon>Bacillota</taxon>
        <taxon>Bacilli</taxon>
        <taxon>Bacillales</taxon>
        <taxon>Paenibacillaceae</taxon>
        <taxon>Paenibacillus</taxon>
    </lineage>
</organism>
<dbReference type="Proteomes" id="UP000693672">
    <property type="component" value="Unassembled WGS sequence"/>
</dbReference>
<protein>
    <submittedName>
        <fullName evidence="2">2-methoxy-6-polyprenyl-1,4-benzoquinol methylase, mitochondrial</fullName>
        <ecNumber evidence="2">2.1.1.163</ecNumber>
    </submittedName>
</protein>
<dbReference type="GO" id="GO:0008757">
    <property type="term" value="F:S-adenosylmethionine-dependent methyltransferase activity"/>
    <property type="evidence" value="ECO:0007669"/>
    <property type="project" value="InterPro"/>
</dbReference>
<dbReference type="GO" id="GO:0032259">
    <property type="term" value="P:methylation"/>
    <property type="evidence" value="ECO:0007669"/>
    <property type="project" value="UniProtKB-KW"/>
</dbReference>
<dbReference type="RefSeq" id="WP_218095165.1">
    <property type="nucleotide sequence ID" value="NZ_CAJVAS010000039.1"/>
</dbReference>
<evidence type="ECO:0000313" key="3">
    <source>
        <dbReference type="Proteomes" id="UP000693672"/>
    </source>
</evidence>
<sequence length="233" mass="26023">MPNHTVIYNTQADTYDQLISKQRSLLRLIEAVRPAAGLDALDLGAGTGRFSMALAPAVRSLVALDASEAMLRITAAKLAEAGHANWRTETADHRSLPVADSAVDLVVSGWSICYIASSNVADWQRNLQQTMAEIDRVLKPDGTVIVFETMGTGVEQPQPPDFLNAYYRQLEETYGFTRAVHRTDYRFDSPEEAERLTRFFFGDTLAEAVRHHRWSIVPECAGMWWRHGQLSNG</sequence>
<dbReference type="AlphaFoldDB" id="A0A916NRI6"/>
<gene>
    <name evidence="2" type="primary">COQ5_13</name>
    <name evidence="2" type="ORF">PAESOLCIP111_05449</name>
</gene>
<proteinExistence type="predicted"/>
<evidence type="ECO:0000313" key="2">
    <source>
        <dbReference type="EMBL" id="CAG7647747.1"/>
    </source>
</evidence>
<comment type="caution">
    <text evidence="2">The sequence shown here is derived from an EMBL/GenBank/DDBJ whole genome shotgun (WGS) entry which is preliminary data.</text>
</comment>